<dbReference type="InterPro" id="IPR038186">
    <property type="entry name" value="CHAD_dom_sf"/>
</dbReference>
<dbReference type="Gene3D" id="2.40.320.10">
    <property type="entry name" value="Hypothetical Protein Pfu-838710-001"/>
    <property type="match status" value="1"/>
</dbReference>
<dbReference type="SMART" id="SM00880">
    <property type="entry name" value="CHAD"/>
    <property type="match status" value="1"/>
</dbReference>
<dbReference type="EMBL" id="JADQDN010000006">
    <property type="protein sequence ID" value="MBF9197111.1"/>
    <property type="molecule type" value="Genomic_DNA"/>
</dbReference>
<gene>
    <name evidence="3" type="ORF">I2H36_13770</name>
</gene>
<dbReference type="PANTHER" id="PTHR39569:SF1">
    <property type="entry name" value="INORGANIC TRIPHOSPHATASE"/>
    <property type="match status" value="1"/>
</dbReference>
<evidence type="ECO:0000259" key="1">
    <source>
        <dbReference type="PROSITE" id="PS51707"/>
    </source>
</evidence>
<comment type="caution">
    <text evidence="3">The sequence shown here is derived from an EMBL/GenBank/DDBJ whole genome shotgun (WGS) entry which is preliminary data.</text>
</comment>
<dbReference type="InterPro" id="IPR033469">
    <property type="entry name" value="CYTH-like_dom_sf"/>
</dbReference>
<dbReference type="SUPFAM" id="SSF55154">
    <property type="entry name" value="CYTH-like phosphatases"/>
    <property type="match status" value="1"/>
</dbReference>
<evidence type="ECO:0000259" key="2">
    <source>
        <dbReference type="PROSITE" id="PS51708"/>
    </source>
</evidence>
<dbReference type="Pfam" id="PF05235">
    <property type="entry name" value="CHAD"/>
    <property type="match status" value="1"/>
</dbReference>
<dbReference type="Pfam" id="PF01928">
    <property type="entry name" value="CYTH"/>
    <property type="match status" value="1"/>
</dbReference>
<feature type="domain" description="CHAD" evidence="2">
    <location>
        <begin position="233"/>
        <end position="513"/>
    </location>
</feature>
<dbReference type="InterPro" id="IPR023577">
    <property type="entry name" value="CYTH_domain"/>
</dbReference>
<protein>
    <submittedName>
        <fullName evidence="3">CHAD domain-containing protein</fullName>
    </submittedName>
</protein>
<dbReference type="InterPro" id="IPR039013">
    <property type="entry name" value="YgiF"/>
</dbReference>
<feature type="domain" description="CYTH" evidence="1">
    <location>
        <begin position="17"/>
        <end position="218"/>
    </location>
</feature>
<dbReference type="PROSITE" id="PS51707">
    <property type="entry name" value="CYTH"/>
    <property type="match status" value="1"/>
</dbReference>
<organism evidence="3 4">
    <name type="scientific">Microvirga terrestris</name>
    <dbReference type="NCBI Taxonomy" id="2791024"/>
    <lineage>
        <taxon>Bacteria</taxon>
        <taxon>Pseudomonadati</taxon>
        <taxon>Pseudomonadota</taxon>
        <taxon>Alphaproteobacteria</taxon>
        <taxon>Hyphomicrobiales</taxon>
        <taxon>Methylobacteriaceae</taxon>
        <taxon>Microvirga</taxon>
    </lineage>
</organism>
<evidence type="ECO:0000313" key="3">
    <source>
        <dbReference type="EMBL" id="MBF9197111.1"/>
    </source>
</evidence>
<dbReference type="CDD" id="cd07756">
    <property type="entry name" value="CYTH-like_Pase_CHAD"/>
    <property type="match status" value="1"/>
</dbReference>
<accession>A0ABS0HUD5</accession>
<name>A0ABS0HUD5_9HYPH</name>
<dbReference type="Proteomes" id="UP000611708">
    <property type="component" value="Unassembled WGS sequence"/>
</dbReference>
<dbReference type="InterPro" id="IPR007899">
    <property type="entry name" value="CHAD_dom"/>
</dbReference>
<dbReference type="Gene3D" id="1.40.20.10">
    <property type="entry name" value="CHAD domain"/>
    <property type="match status" value="1"/>
</dbReference>
<dbReference type="RefSeq" id="WP_196264474.1">
    <property type="nucleotide sequence ID" value="NZ_JADQDN010000006.1"/>
</dbReference>
<dbReference type="SMART" id="SM01118">
    <property type="entry name" value="CYTH"/>
    <property type="match status" value="1"/>
</dbReference>
<sequence length="513" mass="57132">MSASKERSKQNSGADAPREIELKLELASGTTEDLLAHALLDKARPLPKQSGQLHAVYFDTDDHALHREGISLRIRRRNGKAIQTIKAEGPHKGIAMDRGEWETPVDGELDLSAASGTPLGKLIADGALVAHIKPAFTVETERRAFEAKFDGAVIEVALDRAAASGGGETVTFSEVELELRQGHAGALFGLARRLSEAAPLRLSTVAKSERGYRLLDEDSLRPARAEKINLSKDATCAEAFQIIARSCLAQMVQNEALVRLKQDPDALHQMRVGLRRLRAAISLFRAKILTDAESTEIRNNLRWAGQALGAPRDLDVFIKRLGSMEDAVLDPSQMEEIERRRTEAYRDLLRTLESRRFMDIILQAAAWIEAGAWMASGKGGRQSARERPARNFAEAELSRRFKRIRKLAKHLRDVGDEERHELRIRIKKLRYGTEFFASLFTSGKAQKRRKTFSSLLEELQESLGELNDLAVGGSLALYLPEVPPKRLKQQREKLLDKSETALAALSTADPFWL</sequence>
<proteinExistence type="predicted"/>
<reference evidence="3 4" key="1">
    <citation type="submission" date="2020-11" db="EMBL/GenBank/DDBJ databases">
        <authorList>
            <person name="Kim M.K."/>
        </authorList>
    </citation>
    <scope>NUCLEOTIDE SEQUENCE [LARGE SCALE GENOMIC DNA]</scope>
    <source>
        <strain evidence="3 4">BT290</strain>
    </source>
</reference>
<evidence type="ECO:0000313" key="4">
    <source>
        <dbReference type="Proteomes" id="UP000611708"/>
    </source>
</evidence>
<keyword evidence="4" id="KW-1185">Reference proteome</keyword>
<dbReference type="PANTHER" id="PTHR39569">
    <property type="entry name" value="INORGANIC TRIPHOSPHATASE"/>
    <property type="match status" value="1"/>
</dbReference>
<dbReference type="PROSITE" id="PS51708">
    <property type="entry name" value="CHAD"/>
    <property type="match status" value="1"/>
</dbReference>